<dbReference type="Proteomes" id="UP000315439">
    <property type="component" value="Unassembled WGS sequence"/>
</dbReference>
<organism evidence="1 2">
    <name type="scientific">Aliikangiella coralliicola</name>
    <dbReference type="NCBI Taxonomy" id="2592383"/>
    <lineage>
        <taxon>Bacteria</taxon>
        <taxon>Pseudomonadati</taxon>
        <taxon>Pseudomonadota</taxon>
        <taxon>Gammaproteobacteria</taxon>
        <taxon>Oceanospirillales</taxon>
        <taxon>Pleioneaceae</taxon>
        <taxon>Aliikangiella</taxon>
    </lineage>
</organism>
<dbReference type="RefSeq" id="WP_142893868.1">
    <property type="nucleotide sequence ID" value="NZ_ML660164.1"/>
</dbReference>
<keyword evidence="2" id="KW-1185">Reference proteome</keyword>
<name>A0A545UCT2_9GAMM</name>
<comment type="caution">
    <text evidence="1">The sequence shown here is derived from an EMBL/GenBank/DDBJ whole genome shotgun (WGS) entry which is preliminary data.</text>
</comment>
<dbReference type="SUPFAM" id="SSF53474">
    <property type="entry name" value="alpha/beta-Hydrolases"/>
    <property type="match status" value="1"/>
</dbReference>
<evidence type="ECO:0008006" key="3">
    <source>
        <dbReference type="Google" id="ProtNLM"/>
    </source>
</evidence>
<reference evidence="1 2" key="1">
    <citation type="submission" date="2019-07" db="EMBL/GenBank/DDBJ databases">
        <title>Draft genome for Aliikangiella sp. M105.</title>
        <authorList>
            <person name="Wang G."/>
        </authorList>
    </citation>
    <scope>NUCLEOTIDE SEQUENCE [LARGE SCALE GENOMIC DNA]</scope>
    <source>
        <strain evidence="1 2">M105</strain>
    </source>
</reference>
<proteinExistence type="predicted"/>
<evidence type="ECO:0000313" key="2">
    <source>
        <dbReference type="Proteomes" id="UP000315439"/>
    </source>
</evidence>
<dbReference type="AlphaFoldDB" id="A0A545UCT2"/>
<dbReference type="InterPro" id="IPR029058">
    <property type="entry name" value="AB_hydrolase_fold"/>
</dbReference>
<evidence type="ECO:0000313" key="1">
    <source>
        <dbReference type="EMBL" id="TQV87277.1"/>
    </source>
</evidence>
<dbReference type="EMBL" id="VIKS01000008">
    <property type="protein sequence ID" value="TQV87277.1"/>
    <property type="molecule type" value="Genomic_DNA"/>
</dbReference>
<protein>
    <recommendedName>
        <fullName evidence="3">Alpha/beta hydrolase</fullName>
    </recommendedName>
</protein>
<accession>A0A545UCT2</accession>
<dbReference type="OrthoDB" id="70513at2"/>
<gene>
    <name evidence="1" type="ORF">FLL46_12560</name>
</gene>
<sequence length="266" mass="29820">MPVNPNKKPVVLIVHGVQTGTDKDQNQDRQVKQLINNRLGGLPLTFSTDLYRYEDINDKAIAPAKQLMKLIGKTAVGKILLSTTVDLVGDVVLNLQNGSTAQLIRDGLRQRILKYYNAGNPCYLMAHSLGSIYAFDVLNELIAEEAYFDRNNRGSWPVQGFLTIGSPIGLAMFRKGRTKINNLGEGNRLFRWFNYWDRSDPVVSGDIFGKNLTGFDIAKKYQANNPNQGWFIRDVAVDTGFHWLLSHTAYWSDAKVGDGLVDLISR</sequence>